<dbReference type="CDD" id="cd10446">
    <property type="entry name" value="GIY-YIG_unchar_1"/>
    <property type="match status" value="1"/>
</dbReference>
<comment type="caution">
    <text evidence="1">The sequence shown here is derived from an EMBL/GenBank/DDBJ whole genome shotgun (WGS) entry which is preliminary data.</text>
</comment>
<evidence type="ECO:0000313" key="1">
    <source>
        <dbReference type="EMBL" id="RAK08203.1"/>
    </source>
</evidence>
<dbReference type="SUPFAM" id="SSF82771">
    <property type="entry name" value="GIY-YIG endonuclease"/>
    <property type="match status" value="1"/>
</dbReference>
<accession>A0A327XH77</accession>
<gene>
    <name evidence="1" type="ORF">ATI53_10842</name>
</gene>
<dbReference type="RefSeq" id="WP_111551382.1">
    <property type="nucleotide sequence ID" value="NZ_QLMG01000084.1"/>
</dbReference>
<dbReference type="Proteomes" id="UP000249165">
    <property type="component" value="Unassembled WGS sequence"/>
</dbReference>
<evidence type="ECO:0000313" key="2">
    <source>
        <dbReference type="Proteomes" id="UP000249165"/>
    </source>
</evidence>
<evidence type="ECO:0008006" key="3">
    <source>
        <dbReference type="Google" id="ProtNLM"/>
    </source>
</evidence>
<keyword evidence="2" id="KW-1185">Reference proteome</keyword>
<dbReference type="AlphaFoldDB" id="A0A327XH77"/>
<organism evidence="1 2">
    <name type="scientific">Salipiger aestuarii</name>
    <dbReference type="NCBI Taxonomy" id="568098"/>
    <lineage>
        <taxon>Bacteria</taxon>
        <taxon>Pseudomonadati</taxon>
        <taxon>Pseudomonadota</taxon>
        <taxon>Alphaproteobacteria</taxon>
        <taxon>Rhodobacterales</taxon>
        <taxon>Roseobacteraceae</taxon>
        <taxon>Salipiger</taxon>
    </lineage>
</organism>
<protein>
    <recommendedName>
        <fullName evidence="3">GIY-YIG domain-containing protein</fullName>
    </recommendedName>
</protein>
<reference evidence="1 2" key="1">
    <citation type="submission" date="2018-06" db="EMBL/GenBank/DDBJ databases">
        <title>Genomic Encyclopedia of Archaeal and Bacterial Type Strains, Phase II (KMG-II): from individual species to whole genera.</title>
        <authorList>
            <person name="Goeker M."/>
        </authorList>
    </citation>
    <scope>NUCLEOTIDE SEQUENCE [LARGE SCALE GENOMIC DNA]</scope>
    <source>
        <strain evidence="1 2">DSM 22011</strain>
    </source>
</reference>
<dbReference type="Gene3D" id="3.40.1440.10">
    <property type="entry name" value="GIY-YIG endonuclease"/>
    <property type="match status" value="1"/>
</dbReference>
<proteinExistence type="predicted"/>
<name>A0A327XH77_9RHOB</name>
<dbReference type="EMBL" id="QLMG01000084">
    <property type="protein sequence ID" value="RAK08203.1"/>
    <property type="molecule type" value="Genomic_DNA"/>
</dbReference>
<sequence>MPILFQDIWPIENLGEYKIHFARWNQHSQPLEVFARDRREWQEWQEYRPGRDDFNRPLIFSLMQFYHEQDTWLFGGVYRVLARHADRYEVELSDIRANMIGRLKLFYPYRDRTTRPVMERHHAAFEVHEILSEPYSGRNFPGFDDADLSFEELETLIRNERLDWRAAMENIKGVYLITDIHTGRRYVGSAYADLGIWSRWRQYIETGHGGNAELTRLVRDEGVGYCREHFRFALLEQRTARTPDDIVIARETFWKRVLLTRGEGRVANAVEIPCRRAPGI</sequence>
<dbReference type="OrthoDB" id="89044at2"/>
<dbReference type="InterPro" id="IPR035901">
    <property type="entry name" value="GIY-YIG_endonuc_sf"/>
</dbReference>